<dbReference type="InParanoid" id="A0A2K1L0D6"/>
<feature type="signal peptide" evidence="1">
    <location>
        <begin position="1"/>
        <end position="22"/>
    </location>
</feature>
<gene>
    <name evidence="2" type="ORF">PHYPA_002278</name>
</gene>
<keyword evidence="1" id="KW-0732">Signal</keyword>
<organism evidence="2">
    <name type="scientific">Physcomitrium patens</name>
    <name type="common">Spreading-leaved earth moss</name>
    <name type="synonym">Physcomitrella patens</name>
    <dbReference type="NCBI Taxonomy" id="3218"/>
    <lineage>
        <taxon>Eukaryota</taxon>
        <taxon>Viridiplantae</taxon>
        <taxon>Streptophyta</taxon>
        <taxon>Embryophyta</taxon>
        <taxon>Bryophyta</taxon>
        <taxon>Bryophytina</taxon>
        <taxon>Bryopsida</taxon>
        <taxon>Funariidae</taxon>
        <taxon>Funariales</taxon>
        <taxon>Funariaceae</taxon>
        <taxon>Physcomitrium</taxon>
    </lineage>
</organism>
<dbReference type="Gramene" id="Pp3c2_5770V3.1">
    <property type="protein sequence ID" value="PAC:32935846.CDS.1"/>
    <property type="gene ID" value="Pp3c2_5770"/>
</dbReference>
<dbReference type="PaxDb" id="3218-PP1S7_362V6.1"/>
<dbReference type="AlphaFoldDB" id="A0A2K1L0D6"/>
<evidence type="ECO:0000313" key="2">
    <source>
        <dbReference type="EMBL" id="PNR59487.1"/>
    </source>
</evidence>
<dbReference type="EnsemblPlants" id="Pp3c2_5770V3.1">
    <property type="protein sequence ID" value="PAC:32935846.CDS.1"/>
    <property type="gene ID" value="Pp3c2_5770"/>
</dbReference>
<name>A0A2K1L0D6_PHYPA</name>
<protein>
    <submittedName>
        <fullName evidence="2 3">Uncharacterized protein</fullName>
    </submittedName>
</protein>
<evidence type="ECO:0000313" key="3">
    <source>
        <dbReference type="EnsemblPlants" id="PAC:32935846.CDS.1"/>
    </source>
</evidence>
<reference evidence="2 4" key="2">
    <citation type="journal article" date="2018" name="Plant J.">
        <title>The Physcomitrella patens chromosome-scale assembly reveals moss genome structure and evolution.</title>
        <authorList>
            <person name="Lang D."/>
            <person name="Ullrich K.K."/>
            <person name="Murat F."/>
            <person name="Fuchs J."/>
            <person name="Jenkins J."/>
            <person name="Haas F.B."/>
            <person name="Piednoel M."/>
            <person name="Gundlach H."/>
            <person name="Van Bel M."/>
            <person name="Meyberg R."/>
            <person name="Vives C."/>
            <person name="Morata J."/>
            <person name="Symeonidi A."/>
            <person name="Hiss M."/>
            <person name="Muchero W."/>
            <person name="Kamisugi Y."/>
            <person name="Saleh O."/>
            <person name="Blanc G."/>
            <person name="Decker E.L."/>
            <person name="van Gessel N."/>
            <person name="Grimwood J."/>
            <person name="Hayes R.D."/>
            <person name="Graham S.W."/>
            <person name="Gunter L.E."/>
            <person name="McDaniel S.F."/>
            <person name="Hoernstein S.N.W."/>
            <person name="Larsson A."/>
            <person name="Li F.W."/>
            <person name="Perroud P.F."/>
            <person name="Phillips J."/>
            <person name="Ranjan P."/>
            <person name="Rokshar D.S."/>
            <person name="Rothfels C.J."/>
            <person name="Schneider L."/>
            <person name="Shu S."/>
            <person name="Stevenson D.W."/>
            <person name="Thummler F."/>
            <person name="Tillich M."/>
            <person name="Villarreal Aguilar J.C."/>
            <person name="Widiez T."/>
            <person name="Wong G.K."/>
            <person name="Wymore A."/>
            <person name="Zhang Y."/>
            <person name="Zimmer A.D."/>
            <person name="Quatrano R.S."/>
            <person name="Mayer K.F.X."/>
            <person name="Goodstein D."/>
            <person name="Casacuberta J.M."/>
            <person name="Vandepoele K."/>
            <person name="Reski R."/>
            <person name="Cuming A.C."/>
            <person name="Tuskan G.A."/>
            <person name="Maumus F."/>
            <person name="Salse J."/>
            <person name="Schmutz J."/>
            <person name="Rensing S.A."/>
        </authorList>
    </citation>
    <scope>NUCLEOTIDE SEQUENCE [LARGE SCALE GENOMIC DNA]</scope>
    <source>
        <strain evidence="3 4">cv. Gransden 2004</strain>
    </source>
</reference>
<dbReference type="EMBL" id="ABEU02000002">
    <property type="protein sequence ID" value="PNR59487.1"/>
    <property type="molecule type" value="Genomic_DNA"/>
</dbReference>
<accession>A0A2K1L0D6</accession>
<dbReference type="Gramene" id="Pp3c2_5770V3.2">
    <property type="protein sequence ID" value="PAC:32935847.CDS.1"/>
    <property type="gene ID" value="Pp3c2_5770"/>
</dbReference>
<keyword evidence="4" id="KW-1185">Reference proteome</keyword>
<evidence type="ECO:0000256" key="1">
    <source>
        <dbReference type="SAM" id="SignalP"/>
    </source>
</evidence>
<sequence length="100" mass="11042">MWAALLLLVTLLSLSQLAVVDAECITMKQPCGPLYWCCSCGPRTKYQLNCDYVYVYGGLRCTTTAFMDKCYAIEGDIMSALQLPRKLSRSAGGFSQSQLP</sequence>
<feature type="chain" id="PRO_5036043110" evidence="1">
    <location>
        <begin position="23"/>
        <end position="100"/>
    </location>
</feature>
<reference evidence="2 4" key="1">
    <citation type="journal article" date="2008" name="Science">
        <title>The Physcomitrella genome reveals evolutionary insights into the conquest of land by plants.</title>
        <authorList>
            <person name="Rensing S."/>
            <person name="Lang D."/>
            <person name="Zimmer A."/>
            <person name="Terry A."/>
            <person name="Salamov A."/>
            <person name="Shapiro H."/>
            <person name="Nishiyama T."/>
            <person name="Perroud P.-F."/>
            <person name="Lindquist E."/>
            <person name="Kamisugi Y."/>
            <person name="Tanahashi T."/>
            <person name="Sakakibara K."/>
            <person name="Fujita T."/>
            <person name="Oishi K."/>
            <person name="Shin-I T."/>
            <person name="Kuroki Y."/>
            <person name="Toyoda A."/>
            <person name="Suzuki Y."/>
            <person name="Hashimoto A."/>
            <person name="Yamaguchi K."/>
            <person name="Sugano A."/>
            <person name="Kohara Y."/>
            <person name="Fujiyama A."/>
            <person name="Anterola A."/>
            <person name="Aoki S."/>
            <person name="Ashton N."/>
            <person name="Barbazuk W.B."/>
            <person name="Barker E."/>
            <person name="Bennetzen J."/>
            <person name="Bezanilla M."/>
            <person name="Blankenship R."/>
            <person name="Cho S.H."/>
            <person name="Dutcher S."/>
            <person name="Estelle M."/>
            <person name="Fawcett J.A."/>
            <person name="Gundlach H."/>
            <person name="Hanada K."/>
            <person name="Heyl A."/>
            <person name="Hicks K.A."/>
            <person name="Hugh J."/>
            <person name="Lohr M."/>
            <person name="Mayer K."/>
            <person name="Melkozernov A."/>
            <person name="Murata T."/>
            <person name="Nelson D."/>
            <person name="Pils B."/>
            <person name="Prigge M."/>
            <person name="Reiss B."/>
            <person name="Renner T."/>
            <person name="Rombauts S."/>
            <person name="Rushton P."/>
            <person name="Sanderfoot A."/>
            <person name="Schween G."/>
            <person name="Shiu S.-H."/>
            <person name="Stueber K."/>
            <person name="Theodoulou F.L."/>
            <person name="Tu H."/>
            <person name="Van de Peer Y."/>
            <person name="Verrier P.J."/>
            <person name="Waters E."/>
            <person name="Wood A."/>
            <person name="Yang L."/>
            <person name="Cove D."/>
            <person name="Cuming A."/>
            <person name="Hasebe M."/>
            <person name="Lucas S."/>
            <person name="Mishler D.B."/>
            <person name="Reski R."/>
            <person name="Grigoriev I."/>
            <person name="Quatrano R.S."/>
            <person name="Boore J.L."/>
        </authorList>
    </citation>
    <scope>NUCLEOTIDE SEQUENCE [LARGE SCALE GENOMIC DNA]</scope>
    <source>
        <strain evidence="3 4">cv. Gransden 2004</strain>
    </source>
</reference>
<reference evidence="3" key="3">
    <citation type="submission" date="2020-12" db="UniProtKB">
        <authorList>
            <consortium name="EnsemblPlants"/>
        </authorList>
    </citation>
    <scope>IDENTIFICATION</scope>
</reference>
<dbReference type="EnsemblPlants" id="Pp3c2_5770V3.2">
    <property type="protein sequence ID" value="PAC:32935847.CDS.1"/>
    <property type="gene ID" value="Pp3c2_5770"/>
</dbReference>
<proteinExistence type="predicted"/>
<evidence type="ECO:0000313" key="4">
    <source>
        <dbReference type="Proteomes" id="UP000006727"/>
    </source>
</evidence>
<dbReference type="Proteomes" id="UP000006727">
    <property type="component" value="Chromosome 2"/>
</dbReference>